<dbReference type="SMART" id="SM00862">
    <property type="entry name" value="Trans_reg_C"/>
    <property type="match status" value="1"/>
</dbReference>
<organism evidence="4 5">
    <name type="scientific">Mesorhizobium abyssinicae</name>
    <dbReference type="NCBI Taxonomy" id="1209958"/>
    <lineage>
        <taxon>Bacteria</taxon>
        <taxon>Pseudomonadati</taxon>
        <taxon>Pseudomonadota</taxon>
        <taxon>Alphaproteobacteria</taxon>
        <taxon>Hyphomicrobiales</taxon>
        <taxon>Phyllobacteriaceae</taxon>
        <taxon>Mesorhizobium</taxon>
    </lineage>
</organism>
<accession>A0ABU5ATQ7</accession>
<protein>
    <submittedName>
        <fullName evidence="4">Winged helix-turn-helix domain-containing protein</fullName>
    </submittedName>
</protein>
<dbReference type="Gene3D" id="1.25.40.10">
    <property type="entry name" value="Tetratricopeptide repeat domain"/>
    <property type="match status" value="1"/>
</dbReference>
<feature type="domain" description="OmpR/PhoB-type" evidence="3">
    <location>
        <begin position="1"/>
        <end position="96"/>
    </location>
</feature>
<dbReference type="EMBL" id="JAVIIP010000014">
    <property type="protein sequence ID" value="MDX8540648.1"/>
    <property type="molecule type" value="Genomic_DNA"/>
</dbReference>
<dbReference type="SUPFAM" id="SSF48452">
    <property type="entry name" value="TPR-like"/>
    <property type="match status" value="1"/>
</dbReference>
<dbReference type="PROSITE" id="PS51755">
    <property type="entry name" value="OMPR_PHOB"/>
    <property type="match status" value="1"/>
</dbReference>
<keyword evidence="5" id="KW-1185">Reference proteome</keyword>
<proteinExistence type="predicted"/>
<keyword evidence="1 2" id="KW-0238">DNA-binding</keyword>
<dbReference type="InterPro" id="IPR036388">
    <property type="entry name" value="WH-like_DNA-bd_sf"/>
</dbReference>
<evidence type="ECO:0000256" key="1">
    <source>
        <dbReference type="ARBA" id="ARBA00023125"/>
    </source>
</evidence>
<gene>
    <name evidence="4" type="ORF">RFM23_23780</name>
</gene>
<dbReference type="SUPFAM" id="SSF46894">
    <property type="entry name" value="C-terminal effector domain of the bipartite response regulators"/>
    <property type="match status" value="1"/>
</dbReference>
<sequence length="510" mass="55893">MSQQFGNAVIDLELGTLRRDGEIVPVRPKTFDLLAFLIRNSGRVLGKDELLQAVWPGIIATEDSLTQCIRDARKSIGDEAQALIRTVPRRGYLFQVAETRANDQPPQMAPQAGRAAEPMVAILPFSVEAGDTTGRVLFDGAVEEITNALSCFKTVAVLARHSAFMLAEHWTEDINATALRLGADYIAEGSVESAGDGYSARVVLTETISGRRVWIQNFTFARGEIFAFQKTVAQRIAMALVANIESAVMRRSQPASAANVEAYLYLLRGMALLRSYGEGVNEEARGYLLKALERDPNSGLAHAYLALADLIIGGYSGAPRAVLDQARDRALHAIALSPDEGRCHRILALTLLYRGCDEYDAAEKHLARALDLNPYDADTLAQTGYFKALRGDGEAGLALLDQAIQLNRMHPSWYYFDRGVALFVAGRYREAATSFSSLPRKSVWQWARLAACHALDGDTEKARACVREGRALDSGLTMAEILADLRLECAEDCERLRIGLERAGWDNTPA</sequence>
<dbReference type="CDD" id="cd00383">
    <property type="entry name" value="trans_reg_C"/>
    <property type="match status" value="1"/>
</dbReference>
<dbReference type="InterPro" id="IPR001867">
    <property type="entry name" value="OmpR/PhoB-type_DNA-bd"/>
</dbReference>
<dbReference type="InterPro" id="IPR019734">
    <property type="entry name" value="TPR_rpt"/>
</dbReference>
<evidence type="ECO:0000256" key="2">
    <source>
        <dbReference type="PROSITE-ProRule" id="PRU01091"/>
    </source>
</evidence>
<reference evidence="4 5" key="1">
    <citation type="submission" date="2023-08" db="EMBL/GenBank/DDBJ databases">
        <title>Implementing the SeqCode for naming new Mesorhizobium species isolated from Vachellia karroo root nodules.</title>
        <authorList>
            <person name="Van Lill M."/>
        </authorList>
    </citation>
    <scope>NUCLEOTIDE SEQUENCE [LARGE SCALE GENOMIC DNA]</scope>
    <source>
        <strain evidence="4 5">VK4B</strain>
    </source>
</reference>
<dbReference type="RefSeq" id="WP_320321496.1">
    <property type="nucleotide sequence ID" value="NZ_JAVIIP010000014.1"/>
</dbReference>
<dbReference type="InterPro" id="IPR011990">
    <property type="entry name" value="TPR-like_helical_dom_sf"/>
</dbReference>
<dbReference type="Gene3D" id="1.10.10.10">
    <property type="entry name" value="Winged helix-like DNA-binding domain superfamily/Winged helix DNA-binding domain"/>
    <property type="match status" value="1"/>
</dbReference>
<feature type="DNA-binding region" description="OmpR/PhoB-type" evidence="2">
    <location>
        <begin position="1"/>
        <end position="96"/>
    </location>
</feature>
<dbReference type="SMART" id="SM00028">
    <property type="entry name" value="TPR"/>
    <property type="match status" value="4"/>
</dbReference>
<dbReference type="InterPro" id="IPR016032">
    <property type="entry name" value="Sig_transdc_resp-reg_C-effctor"/>
</dbReference>
<dbReference type="Proteomes" id="UP001276564">
    <property type="component" value="Unassembled WGS sequence"/>
</dbReference>
<evidence type="ECO:0000313" key="4">
    <source>
        <dbReference type="EMBL" id="MDX8540648.1"/>
    </source>
</evidence>
<comment type="caution">
    <text evidence="4">The sequence shown here is derived from an EMBL/GenBank/DDBJ whole genome shotgun (WGS) entry which is preliminary data.</text>
</comment>
<evidence type="ECO:0000259" key="3">
    <source>
        <dbReference type="PROSITE" id="PS51755"/>
    </source>
</evidence>
<dbReference type="Pfam" id="PF00486">
    <property type="entry name" value="Trans_reg_C"/>
    <property type="match status" value="1"/>
</dbReference>
<evidence type="ECO:0000313" key="5">
    <source>
        <dbReference type="Proteomes" id="UP001276564"/>
    </source>
</evidence>
<name>A0ABU5ATQ7_9HYPH</name>